<organism evidence="6 7">
    <name type="scientific">Paramormyrops kingsleyae</name>
    <dbReference type="NCBI Taxonomy" id="1676925"/>
    <lineage>
        <taxon>Eukaryota</taxon>
        <taxon>Metazoa</taxon>
        <taxon>Chordata</taxon>
        <taxon>Craniata</taxon>
        <taxon>Vertebrata</taxon>
        <taxon>Euteleostomi</taxon>
        <taxon>Actinopterygii</taxon>
        <taxon>Neopterygii</taxon>
        <taxon>Teleostei</taxon>
        <taxon>Osteoglossocephala</taxon>
        <taxon>Osteoglossomorpha</taxon>
        <taxon>Osteoglossiformes</taxon>
        <taxon>Mormyridae</taxon>
        <taxon>Paramormyrops</taxon>
    </lineage>
</organism>
<dbReference type="Gene3D" id="1.20.5.1160">
    <property type="entry name" value="Vasodilator-stimulated phosphoprotein"/>
    <property type="match status" value="1"/>
</dbReference>
<name>A0A3B3RKU3_9TELE</name>
<dbReference type="GO" id="GO:0045109">
    <property type="term" value="P:intermediate filament organization"/>
    <property type="evidence" value="ECO:0007669"/>
    <property type="project" value="TreeGrafter"/>
</dbReference>
<dbReference type="SUPFAM" id="SSF64593">
    <property type="entry name" value="Intermediate filament protein, coiled coil region"/>
    <property type="match status" value="1"/>
</dbReference>
<keyword evidence="1" id="KW-0403">Intermediate filament</keyword>
<dbReference type="PRINTS" id="PR01248">
    <property type="entry name" value="TYPE1KERATIN"/>
</dbReference>
<evidence type="ECO:0000313" key="6">
    <source>
        <dbReference type="Ensembl" id="ENSPKIP00000018450.1"/>
    </source>
</evidence>
<dbReference type="SMART" id="SM01391">
    <property type="entry name" value="Filament"/>
    <property type="match status" value="1"/>
</dbReference>
<reference evidence="6" key="2">
    <citation type="submission" date="2025-09" db="UniProtKB">
        <authorList>
            <consortium name="Ensembl"/>
        </authorList>
    </citation>
    <scope>IDENTIFICATION</scope>
</reference>
<dbReference type="GeneTree" id="ENSGT00940000159820"/>
<sequence>MPLPRRRSSYLGQPPQAERTSSLASTSVPRGVYVGMAPAAGASSGLGTRVSRRAMYISSVSLQGLRSSTIPVLHPAGGATRQPPFESLNSCLLKYRDKVRALEQLNRQLEEQIRHCLDRKVSSLGSWDSLRSEWEDIYGQVTEAILDNARLMLETENKQASAEDFKDRYDREQPFRKAMEEEISSLYKVIDDANLAKMDLEAQTESMKEELSNLARNHEEDVKVLYKQLMGSEVDEPEEPIKTSLDEILGDIRSHWEKAIEKNRAETDTYLQDKKLSCQLSQEEEQLESLKSECNNASCKMQSLQAQTESLRALKRGLENSLSDAKLWHGIELQNLRSVISKLEAELADVHHDIEQQRRDYETLQSNKMRLELEMGTYHGILDGEECRYHPKMLSGASEDSEMQEASTPAPEPQILLQAAGKHYPNMAYIDFWLVSVSM</sequence>
<protein>
    <submittedName>
        <fullName evidence="6">Beaded filament structural protein 2, phakinin</fullName>
    </submittedName>
</protein>
<feature type="coiled-coil region" evidence="3">
    <location>
        <begin position="190"/>
        <end position="228"/>
    </location>
</feature>
<keyword evidence="7" id="KW-1185">Reference proteome</keyword>
<dbReference type="InterPro" id="IPR039008">
    <property type="entry name" value="IF_rod_dom"/>
</dbReference>
<reference evidence="6" key="1">
    <citation type="submission" date="2025-08" db="UniProtKB">
        <authorList>
            <consortium name="Ensembl"/>
        </authorList>
    </citation>
    <scope>IDENTIFICATION</scope>
</reference>
<feature type="coiled-coil region" evidence="3">
    <location>
        <begin position="273"/>
        <end position="374"/>
    </location>
</feature>
<evidence type="ECO:0000256" key="1">
    <source>
        <dbReference type="ARBA" id="ARBA00022754"/>
    </source>
</evidence>
<feature type="region of interest" description="Disordered" evidence="4">
    <location>
        <begin position="1"/>
        <end position="25"/>
    </location>
</feature>
<evidence type="ECO:0000256" key="3">
    <source>
        <dbReference type="SAM" id="Coils"/>
    </source>
</evidence>
<evidence type="ECO:0000256" key="4">
    <source>
        <dbReference type="SAM" id="MobiDB-lite"/>
    </source>
</evidence>
<proteinExistence type="predicted"/>
<feature type="coiled-coil region" evidence="3">
    <location>
        <begin position="92"/>
        <end position="119"/>
    </location>
</feature>
<dbReference type="InterPro" id="IPR002957">
    <property type="entry name" value="Keratin_I"/>
</dbReference>
<evidence type="ECO:0000313" key="7">
    <source>
        <dbReference type="Proteomes" id="UP000261540"/>
    </source>
</evidence>
<dbReference type="STRING" id="1676925.ENSPKIP00000018450"/>
<dbReference type="Gene3D" id="1.20.5.500">
    <property type="entry name" value="Single helix bin"/>
    <property type="match status" value="1"/>
</dbReference>
<dbReference type="Proteomes" id="UP000261540">
    <property type="component" value="Unplaced"/>
</dbReference>
<dbReference type="Pfam" id="PF00038">
    <property type="entry name" value="Filament"/>
    <property type="match status" value="1"/>
</dbReference>
<evidence type="ECO:0000256" key="2">
    <source>
        <dbReference type="ARBA" id="ARBA00023054"/>
    </source>
</evidence>
<dbReference type="PANTHER" id="PTHR23239">
    <property type="entry name" value="INTERMEDIATE FILAMENT"/>
    <property type="match status" value="1"/>
</dbReference>
<dbReference type="GO" id="GO:0005882">
    <property type="term" value="C:intermediate filament"/>
    <property type="evidence" value="ECO:0007669"/>
    <property type="project" value="UniProtKB-KW"/>
</dbReference>
<evidence type="ECO:0000259" key="5">
    <source>
        <dbReference type="PROSITE" id="PS51842"/>
    </source>
</evidence>
<accession>A0A3B3RKU3</accession>
<dbReference type="Gene3D" id="1.20.5.170">
    <property type="match status" value="1"/>
</dbReference>
<dbReference type="PANTHER" id="PTHR23239:SF32">
    <property type="entry name" value="PHAKININ"/>
    <property type="match status" value="1"/>
</dbReference>
<dbReference type="GO" id="GO:0005198">
    <property type="term" value="F:structural molecule activity"/>
    <property type="evidence" value="ECO:0007669"/>
    <property type="project" value="InterPro"/>
</dbReference>
<dbReference type="AlphaFoldDB" id="A0A3B3RKU3"/>
<dbReference type="Ensembl" id="ENSPKIT00000042910.1">
    <property type="protein sequence ID" value="ENSPKIP00000018450.1"/>
    <property type="gene ID" value="ENSPKIG00000004002.1"/>
</dbReference>
<dbReference type="PROSITE" id="PS51842">
    <property type="entry name" value="IF_ROD_2"/>
    <property type="match status" value="1"/>
</dbReference>
<keyword evidence="2 3" id="KW-0175">Coiled coil</keyword>
<feature type="domain" description="IF rod" evidence="5">
    <location>
        <begin position="97"/>
        <end position="389"/>
    </location>
</feature>